<dbReference type="EMBL" id="AAVO02000003">
    <property type="protein sequence ID" value="EDM88260.1"/>
    <property type="molecule type" value="Genomic_DNA"/>
</dbReference>
<accession>A5ZQ96</accession>
<dbReference type="Proteomes" id="UP000006002">
    <property type="component" value="Unassembled WGS sequence"/>
</dbReference>
<reference evidence="1 2" key="2">
    <citation type="submission" date="2007-04" db="EMBL/GenBank/DDBJ databases">
        <title>Draft genome sequence of Ruminococcus obeum (ATCC 29174).</title>
        <authorList>
            <person name="Sudarsanam P."/>
            <person name="Ley R."/>
            <person name="Guruge J."/>
            <person name="Turnbaugh P.J."/>
            <person name="Mahowald M."/>
            <person name="Liep D."/>
            <person name="Gordon J."/>
        </authorList>
    </citation>
    <scope>NUCLEOTIDE SEQUENCE [LARGE SCALE GENOMIC DNA]</scope>
    <source>
        <strain evidence="1 2">ATCC 29174</strain>
    </source>
</reference>
<gene>
    <name evidence="1" type="ORF">RUMOBE_01166</name>
</gene>
<name>A5ZQ96_9FIRM</name>
<evidence type="ECO:0000313" key="2">
    <source>
        <dbReference type="Proteomes" id="UP000006002"/>
    </source>
</evidence>
<organism evidence="1 2">
    <name type="scientific">Blautia obeum ATCC 29174</name>
    <dbReference type="NCBI Taxonomy" id="411459"/>
    <lineage>
        <taxon>Bacteria</taxon>
        <taxon>Bacillati</taxon>
        <taxon>Bacillota</taxon>
        <taxon>Clostridia</taxon>
        <taxon>Lachnospirales</taxon>
        <taxon>Lachnospiraceae</taxon>
        <taxon>Blautia</taxon>
    </lineage>
</organism>
<reference evidence="1 2" key="1">
    <citation type="submission" date="2007-03" db="EMBL/GenBank/DDBJ databases">
        <authorList>
            <person name="Fulton L."/>
            <person name="Clifton S."/>
            <person name="Fulton B."/>
            <person name="Xu J."/>
            <person name="Minx P."/>
            <person name="Pepin K.H."/>
            <person name="Johnson M."/>
            <person name="Thiruvilangam P."/>
            <person name="Bhonagiri V."/>
            <person name="Nash W.E."/>
            <person name="Mardis E.R."/>
            <person name="Wilson R.K."/>
        </authorList>
    </citation>
    <scope>NUCLEOTIDE SEQUENCE [LARGE SCALE GENOMIC DNA]</scope>
    <source>
        <strain evidence="1 2">ATCC 29174</strain>
    </source>
</reference>
<protein>
    <submittedName>
        <fullName evidence="1">Uncharacterized protein</fullName>
    </submittedName>
</protein>
<comment type="caution">
    <text evidence="1">The sequence shown here is derived from an EMBL/GenBank/DDBJ whole genome shotgun (WGS) entry which is preliminary data.</text>
</comment>
<dbReference type="AlphaFoldDB" id="A5ZQ96"/>
<evidence type="ECO:0000313" key="1">
    <source>
        <dbReference type="EMBL" id="EDM88260.1"/>
    </source>
</evidence>
<dbReference type="HOGENOM" id="CLU_3059063_0_0_9"/>
<proteinExistence type="predicted"/>
<sequence length="53" mass="5557">MGMETDAAAAMAMIPAGSLSYCSCSVVDVAITVVAADIFGRQRLFPLPFLCML</sequence>